<gene>
    <name evidence="2" type="ORF">SCF082_LOCUS7249</name>
</gene>
<feature type="compositionally biased region" description="Acidic residues" evidence="1">
    <location>
        <begin position="760"/>
        <end position="769"/>
    </location>
</feature>
<accession>A0ABP0IHY8</accession>
<feature type="compositionally biased region" description="Acidic residues" evidence="1">
    <location>
        <begin position="780"/>
        <end position="791"/>
    </location>
</feature>
<feature type="non-terminal residue" evidence="2">
    <location>
        <position position="1"/>
    </location>
</feature>
<feature type="compositionally biased region" description="Basic residues" evidence="1">
    <location>
        <begin position="157"/>
        <end position="179"/>
    </location>
</feature>
<feature type="compositionally biased region" description="Basic and acidic residues" evidence="1">
    <location>
        <begin position="102"/>
        <end position="148"/>
    </location>
</feature>
<feature type="compositionally biased region" description="Polar residues" evidence="1">
    <location>
        <begin position="73"/>
        <end position="82"/>
    </location>
</feature>
<evidence type="ECO:0000256" key="1">
    <source>
        <dbReference type="SAM" id="MobiDB-lite"/>
    </source>
</evidence>
<organism evidence="2 3">
    <name type="scientific">Durusdinium trenchii</name>
    <dbReference type="NCBI Taxonomy" id="1381693"/>
    <lineage>
        <taxon>Eukaryota</taxon>
        <taxon>Sar</taxon>
        <taxon>Alveolata</taxon>
        <taxon>Dinophyceae</taxon>
        <taxon>Suessiales</taxon>
        <taxon>Symbiodiniaceae</taxon>
        <taxon>Durusdinium</taxon>
    </lineage>
</organism>
<comment type="caution">
    <text evidence="2">The sequence shown here is derived from an EMBL/GenBank/DDBJ whole genome shotgun (WGS) entry which is preliminary data.</text>
</comment>
<reference evidence="2 3" key="1">
    <citation type="submission" date="2024-02" db="EMBL/GenBank/DDBJ databases">
        <authorList>
            <person name="Chen Y."/>
            <person name="Shah S."/>
            <person name="Dougan E. K."/>
            <person name="Thang M."/>
            <person name="Chan C."/>
        </authorList>
    </citation>
    <scope>NUCLEOTIDE SEQUENCE [LARGE SCALE GENOMIC DNA]</scope>
</reference>
<name>A0ABP0IHY8_9DINO</name>
<keyword evidence="3" id="KW-1185">Reference proteome</keyword>
<feature type="region of interest" description="Disordered" evidence="1">
    <location>
        <begin position="1"/>
        <end position="233"/>
    </location>
</feature>
<feature type="compositionally biased region" description="Basic and acidic residues" evidence="1">
    <location>
        <begin position="800"/>
        <end position="810"/>
    </location>
</feature>
<proteinExistence type="predicted"/>
<dbReference type="Proteomes" id="UP001642464">
    <property type="component" value="Unassembled WGS sequence"/>
</dbReference>
<feature type="region of interest" description="Disordered" evidence="1">
    <location>
        <begin position="720"/>
        <end position="810"/>
    </location>
</feature>
<evidence type="ECO:0000313" key="3">
    <source>
        <dbReference type="Proteomes" id="UP001642464"/>
    </source>
</evidence>
<sequence length="810" mass="89245">RKSKQDLDARAGGTGSDAGSVFSVDSDRGSVASRKRRISNPFSMLRRKASFSSRASSLSGADDMSLADLDGNSEASEVSHGSSFRGLRKRSSSIKRMVFGSSKKEKGKEKRETPEPSEKARSPDHTSSHEESGHDTDSERASSVDSNKRSSSPRTLRGGKKHIGKRVGKLARKLGRKGSRFSLRARSASKDKPHRMSPAGSRGDSASCDSDSSEDAFDETLNSPRSEMTQRPLPETFQPFFTRQEMAAIRDWQRETVFETLSGILSCTSGDGELDDNPFLTARLATMIEDEDDLLRALAILSSDRPEARILLLYRMHDLSDSESGCSADDLRVILRNSRALREAVRPIDRHEGRIVLDRYEALLPVLRLEAFYHANAPERLPKVATILAKYEGRHAVLWKKLSAQYDGAVVPSEDDVLPMLTVMPVVDQSVAEAFAPVQGERMSFADFCSWVGEPPASAVQDLSQGLEDWRDILDGALDKADALAPLSDWFRVAQVPANAESGSVRLSALSWRRRWCRTVVRPDGSTVLTISKEDHQEPLLSVSLSAQDTAITIVERPTHKHRFSVQINASLFLQVSRGSITTFDDLVMLLRKATFTTNPHQQHPQPQDSPTSEHEELSVALSQPEGASPSSRGDVAHDSAREDEDDHVEQQFDVENLELRVSAFYMQQNPDKIDSVPSILQKYEGRETELLSLLTKQYPGSRIPGASEAAEIVQNYRNAESEGSTMQESSSPASSAHDGQEDALSSSAAFSEHQKRVDEDEDSDEEELLSNHDSSFAAADDDDNDDDDDASSSSSFKSSELHLDSDIDT</sequence>
<evidence type="ECO:0000313" key="2">
    <source>
        <dbReference type="EMBL" id="CAK9002220.1"/>
    </source>
</evidence>
<protein>
    <submittedName>
        <fullName evidence="2">Uncharacterized protein</fullName>
    </submittedName>
</protein>
<dbReference type="EMBL" id="CAXAMM010004038">
    <property type="protein sequence ID" value="CAK9002220.1"/>
    <property type="molecule type" value="Genomic_DNA"/>
</dbReference>
<feature type="region of interest" description="Disordered" evidence="1">
    <location>
        <begin position="598"/>
        <end position="649"/>
    </location>
</feature>
<feature type="compositionally biased region" description="Low complexity" evidence="1">
    <location>
        <begin position="50"/>
        <end position="61"/>
    </location>
</feature>
<feature type="compositionally biased region" description="Polar residues" evidence="1">
    <location>
        <begin position="720"/>
        <end position="735"/>
    </location>
</feature>
<feature type="compositionally biased region" description="Polar residues" evidence="1">
    <location>
        <begin position="220"/>
        <end position="229"/>
    </location>
</feature>